<dbReference type="InterPro" id="IPR036421">
    <property type="entry name" value="Fe_dep_repressor_sf"/>
</dbReference>
<dbReference type="SMART" id="SM00529">
    <property type="entry name" value="HTH_DTXR"/>
    <property type="match status" value="1"/>
</dbReference>
<dbReference type="OrthoDB" id="9791355at2"/>
<gene>
    <name evidence="6" type="ORF">ET524_06100</name>
</gene>
<reference evidence="6 7" key="1">
    <citation type="submission" date="2019-01" db="EMBL/GenBank/DDBJ databases">
        <title>Senegalimassilia sp. nov. KGMB04484 isolated human feces.</title>
        <authorList>
            <person name="Han K.-I."/>
            <person name="Kim J.-S."/>
            <person name="Lee K.C."/>
            <person name="Suh M.K."/>
            <person name="Eom M.K."/>
            <person name="Lee J.H."/>
            <person name="Park S.-H."/>
            <person name="Kang S.W."/>
            <person name="Park J.-E."/>
            <person name="Oh B.S."/>
            <person name="Yu S.Y."/>
            <person name="Choi S.-H."/>
            <person name="Lee D.H."/>
            <person name="Yoon H."/>
            <person name="Kim B.-Y."/>
            <person name="Lee J.H."/>
            <person name="Lee J.-S."/>
        </authorList>
    </citation>
    <scope>NUCLEOTIDE SEQUENCE [LARGE SCALE GENOMIC DNA]</scope>
    <source>
        <strain evidence="6 7">KGMB04484</strain>
    </source>
</reference>
<dbReference type="RefSeq" id="WP_129424117.1">
    <property type="nucleotide sequence ID" value="NZ_DBFAJO010000034.1"/>
</dbReference>
<dbReference type="Gene3D" id="1.10.10.10">
    <property type="entry name" value="Winged helix-like DNA-binding domain superfamily/Winged helix DNA-binding domain"/>
    <property type="match status" value="1"/>
</dbReference>
<keyword evidence="3" id="KW-0238">DNA-binding</keyword>
<name>A0A4Q2K471_9ACTN</name>
<keyword evidence="2" id="KW-0805">Transcription regulation</keyword>
<dbReference type="InterPro" id="IPR036388">
    <property type="entry name" value="WH-like_DNA-bd_sf"/>
</dbReference>
<dbReference type="SUPFAM" id="SSF46785">
    <property type="entry name" value="Winged helix' DNA-binding domain"/>
    <property type="match status" value="1"/>
</dbReference>
<sequence>MEKMSKSHEDYLEAIVMLGGTTEVSVRSVDIANKMGVSKASVNKAVTALKEKALAEQPYYGDVTLTEAGYAYGTAVYDRHRMLSKFLNKELGIPEDVAEQEACLMEHAISDESFEKWRAYIKKLDL</sequence>
<dbReference type="SUPFAM" id="SSF47979">
    <property type="entry name" value="Iron-dependent repressor protein, dimerization domain"/>
    <property type="match status" value="1"/>
</dbReference>
<dbReference type="Pfam" id="PF02742">
    <property type="entry name" value="Fe_dep_repr_C"/>
    <property type="match status" value="1"/>
</dbReference>
<dbReference type="Gene3D" id="1.10.60.10">
    <property type="entry name" value="Iron dependent repressor, metal binding and dimerisation domain"/>
    <property type="match status" value="1"/>
</dbReference>
<dbReference type="AlphaFoldDB" id="A0A4Q2K471"/>
<evidence type="ECO:0000256" key="1">
    <source>
        <dbReference type="ARBA" id="ARBA00007871"/>
    </source>
</evidence>
<accession>A0A4Q2K471</accession>
<evidence type="ECO:0000313" key="6">
    <source>
        <dbReference type="EMBL" id="RXZ54092.1"/>
    </source>
</evidence>
<protein>
    <submittedName>
        <fullName evidence="6">Metal-dependent transcriptional regulator</fullName>
    </submittedName>
</protein>
<dbReference type="InterPro" id="IPR022687">
    <property type="entry name" value="HTH_DTXR"/>
</dbReference>
<evidence type="ECO:0000256" key="4">
    <source>
        <dbReference type="ARBA" id="ARBA00023163"/>
    </source>
</evidence>
<dbReference type="EMBL" id="SDPW01000001">
    <property type="protein sequence ID" value="RXZ54092.1"/>
    <property type="molecule type" value="Genomic_DNA"/>
</dbReference>
<organism evidence="6 7">
    <name type="scientific">Senegalimassilia faecalis</name>
    <dbReference type="NCBI Taxonomy" id="2509433"/>
    <lineage>
        <taxon>Bacteria</taxon>
        <taxon>Bacillati</taxon>
        <taxon>Actinomycetota</taxon>
        <taxon>Coriobacteriia</taxon>
        <taxon>Coriobacteriales</taxon>
        <taxon>Coriobacteriaceae</taxon>
        <taxon>Senegalimassilia</taxon>
    </lineage>
</organism>
<dbReference type="InterPro" id="IPR022689">
    <property type="entry name" value="Iron_dep_repressor"/>
</dbReference>
<dbReference type="InterPro" id="IPR036390">
    <property type="entry name" value="WH_DNA-bd_sf"/>
</dbReference>
<dbReference type="InterPro" id="IPR050536">
    <property type="entry name" value="DtxR_MntR_Metal-Reg"/>
</dbReference>
<evidence type="ECO:0000313" key="7">
    <source>
        <dbReference type="Proteomes" id="UP000293345"/>
    </source>
</evidence>
<proteinExistence type="inferred from homology"/>
<dbReference type="GO" id="GO:0003677">
    <property type="term" value="F:DNA binding"/>
    <property type="evidence" value="ECO:0007669"/>
    <property type="project" value="UniProtKB-KW"/>
</dbReference>
<dbReference type="PANTHER" id="PTHR33238">
    <property type="entry name" value="IRON (METAL) DEPENDENT REPRESSOR, DTXR FAMILY"/>
    <property type="match status" value="1"/>
</dbReference>
<evidence type="ECO:0000259" key="5">
    <source>
        <dbReference type="PROSITE" id="PS50944"/>
    </source>
</evidence>
<dbReference type="Pfam" id="PF01325">
    <property type="entry name" value="Fe_dep_repress"/>
    <property type="match status" value="1"/>
</dbReference>
<comment type="similarity">
    <text evidence="1">Belongs to the DtxR/MntR family.</text>
</comment>
<dbReference type="PANTHER" id="PTHR33238:SF7">
    <property type="entry name" value="IRON-DEPENDENT TRANSCRIPTIONAL REGULATOR"/>
    <property type="match status" value="1"/>
</dbReference>
<feature type="domain" description="HTH dtxR-type" evidence="5">
    <location>
        <begin position="4"/>
        <end position="66"/>
    </location>
</feature>
<evidence type="ECO:0000256" key="2">
    <source>
        <dbReference type="ARBA" id="ARBA00023015"/>
    </source>
</evidence>
<dbReference type="GO" id="GO:0003700">
    <property type="term" value="F:DNA-binding transcription factor activity"/>
    <property type="evidence" value="ECO:0007669"/>
    <property type="project" value="InterPro"/>
</dbReference>
<dbReference type="GO" id="GO:0046914">
    <property type="term" value="F:transition metal ion binding"/>
    <property type="evidence" value="ECO:0007669"/>
    <property type="project" value="InterPro"/>
</dbReference>
<dbReference type="Proteomes" id="UP000293345">
    <property type="component" value="Unassembled WGS sequence"/>
</dbReference>
<evidence type="ECO:0000256" key="3">
    <source>
        <dbReference type="ARBA" id="ARBA00023125"/>
    </source>
</evidence>
<keyword evidence="4" id="KW-0804">Transcription</keyword>
<comment type="caution">
    <text evidence="6">The sequence shown here is derived from an EMBL/GenBank/DDBJ whole genome shotgun (WGS) entry which is preliminary data.</text>
</comment>
<keyword evidence="7" id="KW-1185">Reference proteome</keyword>
<dbReference type="PROSITE" id="PS50944">
    <property type="entry name" value="HTH_DTXR"/>
    <property type="match status" value="1"/>
</dbReference>
<dbReference type="InterPro" id="IPR001367">
    <property type="entry name" value="Fe_dep_repressor"/>
</dbReference>
<dbReference type="GO" id="GO:0046983">
    <property type="term" value="F:protein dimerization activity"/>
    <property type="evidence" value="ECO:0007669"/>
    <property type="project" value="InterPro"/>
</dbReference>